<dbReference type="InterPro" id="IPR011989">
    <property type="entry name" value="ARM-like"/>
</dbReference>
<protein>
    <submittedName>
        <fullName evidence="1">Uncharacterized protein</fullName>
    </submittedName>
</protein>
<organism evidence="1 2">
    <name type="scientific">Streblomastix strix</name>
    <dbReference type="NCBI Taxonomy" id="222440"/>
    <lineage>
        <taxon>Eukaryota</taxon>
        <taxon>Metamonada</taxon>
        <taxon>Preaxostyla</taxon>
        <taxon>Oxymonadida</taxon>
        <taxon>Streblomastigidae</taxon>
        <taxon>Streblomastix</taxon>
    </lineage>
</organism>
<accession>A0A5J4UU00</accession>
<proteinExistence type="predicted"/>
<dbReference type="AlphaFoldDB" id="A0A5J4UU00"/>
<evidence type="ECO:0000313" key="1">
    <source>
        <dbReference type="EMBL" id="KAA6373572.1"/>
    </source>
</evidence>
<name>A0A5J4UU00_9EUKA</name>
<dbReference type="SUPFAM" id="SSF48371">
    <property type="entry name" value="ARM repeat"/>
    <property type="match status" value="1"/>
</dbReference>
<dbReference type="Proteomes" id="UP000324800">
    <property type="component" value="Unassembled WGS sequence"/>
</dbReference>
<evidence type="ECO:0000313" key="2">
    <source>
        <dbReference type="Proteomes" id="UP000324800"/>
    </source>
</evidence>
<dbReference type="OrthoDB" id="10064100at2759"/>
<reference evidence="1 2" key="1">
    <citation type="submission" date="2019-03" db="EMBL/GenBank/DDBJ databases">
        <title>Single cell metagenomics reveals metabolic interactions within the superorganism composed of flagellate Streblomastix strix and complex community of Bacteroidetes bacteria on its surface.</title>
        <authorList>
            <person name="Treitli S.C."/>
            <person name="Kolisko M."/>
            <person name="Husnik F."/>
            <person name="Keeling P."/>
            <person name="Hampl V."/>
        </authorList>
    </citation>
    <scope>NUCLEOTIDE SEQUENCE [LARGE SCALE GENOMIC DNA]</scope>
    <source>
        <strain evidence="1">ST1C</strain>
    </source>
</reference>
<dbReference type="Gene3D" id="1.25.10.10">
    <property type="entry name" value="Leucine-rich Repeat Variant"/>
    <property type="match status" value="2"/>
</dbReference>
<dbReference type="EMBL" id="SNRW01012630">
    <property type="protein sequence ID" value="KAA6373572.1"/>
    <property type="molecule type" value="Genomic_DNA"/>
</dbReference>
<gene>
    <name evidence="1" type="ORF">EZS28_030901</name>
</gene>
<comment type="caution">
    <text evidence="1">The sequence shown here is derived from an EMBL/GenBank/DDBJ whole genome shotgun (WGS) entry which is preliminary data.</text>
</comment>
<sequence>MLLTFILKEREDNSFGQQIINSGIIESLLNFFLTEQFELITDPYIELFFQLTAPSSNEITLELHNKHPYPSLIRLLDHQDIEVVEDAIRSIGNILLVGSITTSSKSVHPHFLTMIQCNGINQIYQIDYKVDEKKNAKYALNKLAQNTGNLTEIMKYVDLNKINNDLRIKIEGNEKQKKSIEIQQEGDCMLLTSILSDREDNSFRQQIINSGIVESLLNFFLTQQFELITKPYIELFLKLTAPSSNEIKLELYNKHPYPSLIRLLNHQDIEVVNDAILSIYNILNSESDTTSKSAHPHFQTMIECNGINQIYQMFQRTEIKKHSKDKAAECIGYLFRNKEIPDQEMKTEIISHLKQQLNDSEYKKRKHARKVLIRLSLNSVNRTEIQKYGFMIPKKEIQLKQNEEDDDN</sequence>
<dbReference type="InterPro" id="IPR016024">
    <property type="entry name" value="ARM-type_fold"/>
</dbReference>